<dbReference type="Proteomes" id="UP000002484">
    <property type="component" value="Chromosome"/>
</dbReference>
<dbReference type="AlphaFoldDB" id="E3IVW7"/>
<dbReference type="Gene3D" id="2.60.60.30">
    <property type="entry name" value="sav2460 like domains"/>
    <property type="match status" value="1"/>
</dbReference>
<dbReference type="STRING" id="298654.FraEuI1c_5785"/>
<reference evidence="4 5" key="1">
    <citation type="submission" date="2010-10" db="EMBL/GenBank/DDBJ databases">
        <title>Complete sequence of Frankia sp. EuI1c.</title>
        <authorList>
            <consortium name="US DOE Joint Genome Institute"/>
            <person name="Lucas S."/>
            <person name="Copeland A."/>
            <person name="Lapidus A."/>
            <person name="Cheng J.-F."/>
            <person name="Bruce D."/>
            <person name="Goodwin L."/>
            <person name="Pitluck S."/>
            <person name="Chertkov O."/>
            <person name="Detter J.C."/>
            <person name="Han C."/>
            <person name="Tapia R."/>
            <person name="Land M."/>
            <person name="Hauser L."/>
            <person name="Jeffries C."/>
            <person name="Kyrpides N."/>
            <person name="Ivanova N."/>
            <person name="Mikhailova N."/>
            <person name="Beauchemin N."/>
            <person name="Sen A."/>
            <person name="Sur S.A."/>
            <person name="Gtari M."/>
            <person name="Wall L."/>
            <person name="Tisa L."/>
            <person name="Woyke T."/>
        </authorList>
    </citation>
    <scope>NUCLEOTIDE SEQUENCE [LARGE SCALE GENOMIC DNA]</scope>
    <source>
        <strain evidence="5">DSM 45817 / CECT 9037 / EuI1c</strain>
    </source>
</reference>
<feature type="compositionally biased region" description="Pro residues" evidence="1">
    <location>
        <begin position="218"/>
        <end position="232"/>
    </location>
</feature>
<dbReference type="KEGG" id="fri:FraEuI1c_5785"/>
<dbReference type="RefSeq" id="WP_013426887.1">
    <property type="nucleotide sequence ID" value="NC_014666.1"/>
</dbReference>
<evidence type="ECO:0000313" key="4">
    <source>
        <dbReference type="EMBL" id="ADP83769.1"/>
    </source>
</evidence>
<name>E3IVW7_PSEI1</name>
<proteinExistence type="predicted"/>
<dbReference type="PANTHER" id="PTHR31157:SF1">
    <property type="entry name" value="SCP DOMAIN-CONTAINING PROTEIN"/>
    <property type="match status" value="1"/>
</dbReference>
<dbReference type="Gene3D" id="3.40.33.10">
    <property type="entry name" value="CAP"/>
    <property type="match status" value="1"/>
</dbReference>
<gene>
    <name evidence="4" type="ordered locus">FraEuI1c_5785</name>
</gene>
<dbReference type="InterPro" id="IPR014044">
    <property type="entry name" value="CAP_dom"/>
</dbReference>
<keyword evidence="5" id="KW-1185">Reference proteome</keyword>
<protein>
    <submittedName>
        <fullName evidence="4">SCP-like extracellular</fullName>
    </submittedName>
</protein>
<dbReference type="EMBL" id="CP002299">
    <property type="protein sequence ID" value="ADP83769.1"/>
    <property type="molecule type" value="Genomic_DNA"/>
</dbReference>
<evidence type="ECO:0000256" key="1">
    <source>
        <dbReference type="SAM" id="MobiDB-lite"/>
    </source>
</evidence>
<dbReference type="InParanoid" id="E3IVW7"/>
<evidence type="ECO:0000313" key="5">
    <source>
        <dbReference type="Proteomes" id="UP000002484"/>
    </source>
</evidence>
<organism evidence="4 5">
    <name type="scientific">Pseudofrankia inefficax (strain DSM 45817 / CECT 9037 / DDB 130130 / EuI1c)</name>
    <name type="common">Frankia inefficax</name>
    <dbReference type="NCBI Taxonomy" id="298654"/>
    <lineage>
        <taxon>Bacteria</taxon>
        <taxon>Bacillati</taxon>
        <taxon>Actinomycetota</taxon>
        <taxon>Actinomycetes</taxon>
        <taxon>Frankiales</taxon>
        <taxon>Frankiaceae</taxon>
        <taxon>Pseudofrankia</taxon>
    </lineage>
</organism>
<feature type="domain" description="TerD" evidence="3">
    <location>
        <begin position="25"/>
        <end position="167"/>
    </location>
</feature>
<dbReference type="Pfam" id="PF00188">
    <property type="entry name" value="CAP"/>
    <property type="match status" value="1"/>
</dbReference>
<accession>E3IVW7</accession>
<dbReference type="HOGENOM" id="CLU_055120_0_0_11"/>
<dbReference type="SUPFAM" id="SSF55797">
    <property type="entry name" value="PR-1-like"/>
    <property type="match status" value="1"/>
</dbReference>
<dbReference type="InterPro" id="IPR003325">
    <property type="entry name" value="TerD"/>
</dbReference>
<dbReference type="PANTHER" id="PTHR31157">
    <property type="entry name" value="SCP DOMAIN-CONTAINING PROTEIN"/>
    <property type="match status" value="1"/>
</dbReference>
<dbReference type="Pfam" id="PF02342">
    <property type="entry name" value="TerD"/>
    <property type="match status" value="1"/>
</dbReference>
<feature type="domain" description="SCP" evidence="2">
    <location>
        <begin position="277"/>
        <end position="392"/>
    </location>
</feature>
<dbReference type="InterPro" id="IPR035940">
    <property type="entry name" value="CAP_sf"/>
</dbReference>
<sequence length="398" mass="41510">MLELVAGANGPLPHGVVQVRLPGPFDLSALVIGADDRVGGDADFVFYNQPSTRGVRLTSARPAGPGRAVLIGADEVTLEPGRLRAGAERVMLVASPADGSTPFGRLPAPTATVYDSAGAAAVRLVPPRLGPETALLVGEIYRRAGGWRVRTIGQGYADGLAGLARDFGVDVDDSPGPAPAVPPVPAGRRPSDAPVPTGPPWSGPGPDPSVPGSIPTAVPVPPPLMTPPPLVPESPSDHSPWSGQGRARVFGVYGPSPEPGQWAQPLGRDPLAEVVMLTNQQRQLNGLPPLAPEPLLARAAAAHSADMAARRFFDHRNPDGLQVADRVTALGYRFGTVAENIAAGQRTPAEVVTGWMNSPGHRRNILLPEITQIGVGYSPSADVYGCYWTQVFGTPRAW</sequence>
<dbReference type="eggNOG" id="COG2310">
    <property type="taxonomic scope" value="Bacteria"/>
</dbReference>
<dbReference type="CDD" id="cd05379">
    <property type="entry name" value="CAP_bacterial"/>
    <property type="match status" value="1"/>
</dbReference>
<dbReference type="CDD" id="cd06974">
    <property type="entry name" value="TerD_like"/>
    <property type="match status" value="1"/>
</dbReference>
<evidence type="ECO:0000259" key="2">
    <source>
        <dbReference type="Pfam" id="PF00188"/>
    </source>
</evidence>
<feature type="compositionally biased region" description="Pro residues" evidence="1">
    <location>
        <begin position="176"/>
        <end position="185"/>
    </location>
</feature>
<evidence type="ECO:0000259" key="3">
    <source>
        <dbReference type="Pfam" id="PF02342"/>
    </source>
</evidence>
<feature type="compositionally biased region" description="Pro residues" evidence="1">
    <location>
        <begin position="196"/>
        <end position="209"/>
    </location>
</feature>
<dbReference type="eggNOG" id="COG2340">
    <property type="taxonomic scope" value="Bacteria"/>
</dbReference>
<dbReference type="OrthoDB" id="68195at2"/>
<feature type="region of interest" description="Disordered" evidence="1">
    <location>
        <begin position="171"/>
        <end position="242"/>
    </location>
</feature>